<proteinExistence type="predicted"/>
<dbReference type="Proteomes" id="UP000317429">
    <property type="component" value="Chromosome"/>
</dbReference>
<gene>
    <name evidence="1" type="ORF">Pla175_02820</name>
</gene>
<keyword evidence="2" id="KW-1185">Reference proteome</keyword>
<reference evidence="1 2" key="1">
    <citation type="submission" date="2019-02" db="EMBL/GenBank/DDBJ databases">
        <title>Deep-cultivation of Planctomycetes and their phenomic and genomic characterization uncovers novel biology.</title>
        <authorList>
            <person name="Wiegand S."/>
            <person name="Jogler M."/>
            <person name="Boedeker C."/>
            <person name="Pinto D."/>
            <person name="Vollmers J."/>
            <person name="Rivas-Marin E."/>
            <person name="Kohn T."/>
            <person name="Peeters S.H."/>
            <person name="Heuer A."/>
            <person name="Rast P."/>
            <person name="Oberbeckmann S."/>
            <person name="Bunk B."/>
            <person name="Jeske O."/>
            <person name="Meyerdierks A."/>
            <person name="Storesund J.E."/>
            <person name="Kallscheuer N."/>
            <person name="Luecker S."/>
            <person name="Lage O.M."/>
            <person name="Pohl T."/>
            <person name="Merkel B.J."/>
            <person name="Hornburger P."/>
            <person name="Mueller R.-W."/>
            <person name="Bruemmer F."/>
            <person name="Labrenz M."/>
            <person name="Spormann A.M."/>
            <person name="Op den Camp H."/>
            <person name="Overmann J."/>
            <person name="Amann R."/>
            <person name="Jetten M.S.M."/>
            <person name="Mascher T."/>
            <person name="Medema M.H."/>
            <person name="Devos D.P."/>
            <person name="Kaster A.-K."/>
            <person name="Ovreas L."/>
            <person name="Rohde M."/>
            <person name="Galperin M.Y."/>
            <person name="Jogler C."/>
        </authorList>
    </citation>
    <scope>NUCLEOTIDE SEQUENCE [LARGE SCALE GENOMIC DNA]</scope>
    <source>
        <strain evidence="1 2">Pla175</strain>
    </source>
</reference>
<dbReference type="EMBL" id="CP036291">
    <property type="protein sequence ID" value="QDU86928.1"/>
    <property type="molecule type" value="Genomic_DNA"/>
</dbReference>
<evidence type="ECO:0000313" key="1">
    <source>
        <dbReference type="EMBL" id="QDU86928.1"/>
    </source>
</evidence>
<organism evidence="1 2">
    <name type="scientific">Pirellulimonas nuda</name>
    <dbReference type="NCBI Taxonomy" id="2528009"/>
    <lineage>
        <taxon>Bacteria</taxon>
        <taxon>Pseudomonadati</taxon>
        <taxon>Planctomycetota</taxon>
        <taxon>Planctomycetia</taxon>
        <taxon>Pirellulales</taxon>
        <taxon>Lacipirellulaceae</taxon>
        <taxon>Pirellulimonas</taxon>
    </lineage>
</organism>
<sequence length="34" mass="3805">MKMTNDQAPMTSARWVPGVEAKRSPQAFAIESLR</sequence>
<dbReference type="AlphaFoldDB" id="A0A518D628"/>
<evidence type="ECO:0000313" key="2">
    <source>
        <dbReference type="Proteomes" id="UP000317429"/>
    </source>
</evidence>
<dbReference type="KEGG" id="pnd:Pla175_02820"/>
<protein>
    <submittedName>
        <fullName evidence="1">Uncharacterized protein</fullName>
    </submittedName>
</protein>
<accession>A0A518D628</accession>
<name>A0A518D628_9BACT</name>